<dbReference type="Proteomes" id="UP000694930">
    <property type="component" value="Chromosome 5"/>
</dbReference>
<dbReference type="PROSITE" id="PS50600">
    <property type="entry name" value="ULP_PROTEASE"/>
    <property type="match status" value="1"/>
</dbReference>
<evidence type="ECO:0000256" key="1">
    <source>
        <dbReference type="ARBA" id="ARBA00005234"/>
    </source>
</evidence>
<reference evidence="5" key="1">
    <citation type="journal article" date="2014" name="Nat. Genet.">
        <title>The genome of the stress-tolerant wild tomato species Solanum pennellii.</title>
        <authorList>
            <person name="Bolger A."/>
            <person name="Scossa F."/>
            <person name="Bolger M.E."/>
            <person name="Lanz C."/>
            <person name="Maumus F."/>
            <person name="Tohge T."/>
            <person name="Quesneville H."/>
            <person name="Alseekh S."/>
            <person name="Sorensen I."/>
            <person name="Lichtenstein G."/>
            <person name="Fich E.A."/>
            <person name="Conte M."/>
            <person name="Keller H."/>
            <person name="Schneeberger K."/>
            <person name="Schwacke R."/>
            <person name="Ofner I."/>
            <person name="Vrebalov J."/>
            <person name="Xu Y."/>
            <person name="Osorio S."/>
            <person name="Aflitos S.A."/>
            <person name="Schijlen E."/>
            <person name="Jimenez-Gomez J.M."/>
            <person name="Ryngajllo M."/>
            <person name="Kimura S."/>
            <person name="Kumar R."/>
            <person name="Koenig D."/>
            <person name="Headland L.R."/>
            <person name="Maloof J.N."/>
            <person name="Sinha N."/>
            <person name="van Ham R.C."/>
            <person name="Lankhorst R.K."/>
            <person name="Mao L."/>
            <person name="Vogel A."/>
            <person name="Arsova B."/>
            <person name="Panstruga R."/>
            <person name="Fei Z."/>
            <person name="Rose J.K."/>
            <person name="Zamir D."/>
            <person name="Carrari F."/>
            <person name="Giovannoni J.J."/>
            <person name="Weigel D."/>
            <person name="Usadel B."/>
            <person name="Fernie A.R."/>
        </authorList>
    </citation>
    <scope>NUCLEOTIDE SEQUENCE [LARGE SCALE GENOMIC DNA]</scope>
    <source>
        <strain evidence="5">cv. LA0716</strain>
    </source>
</reference>
<proteinExistence type="inferred from homology"/>
<dbReference type="GeneID" id="107019286"/>
<evidence type="ECO:0000256" key="2">
    <source>
        <dbReference type="ARBA" id="ARBA00022670"/>
    </source>
</evidence>
<accession>A0ABM1GSM4</accession>
<name>A0ABM1GSM4_SOLPN</name>
<protein>
    <submittedName>
        <fullName evidence="6">Uncharacterized protein LOC107019286</fullName>
    </submittedName>
</protein>
<evidence type="ECO:0000256" key="3">
    <source>
        <dbReference type="ARBA" id="ARBA00022801"/>
    </source>
</evidence>
<organism evidence="5 6">
    <name type="scientific">Solanum pennellii</name>
    <name type="common">Tomato</name>
    <name type="synonym">Lycopersicon pennellii</name>
    <dbReference type="NCBI Taxonomy" id="28526"/>
    <lineage>
        <taxon>Eukaryota</taxon>
        <taxon>Viridiplantae</taxon>
        <taxon>Streptophyta</taxon>
        <taxon>Embryophyta</taxon>
        <taxon>Tracheophyta</taxon>
        <taxon>Spermatophyta</taxon>
        <taxon>Magnoliopsida</taxon>
        <taxon>eudicotyledons</taxon>
        <taxon>Gunneridae</taxon>
        <taxon>Pentapetalae</taxon>
        <taxon>asterids</taxon>
        <taxon>lamiids</taxon>
        <taxon>Solanales</taxon>
        <taxon>Solanaceae</taxon>
        <taxon>Solanoideae</taxon>
        <taxon>Solaneae</taxon>
        <taxon>Solanum</taxon>
        <taxon>Solanum subgen. Lycopersicon</taxon>
    </lineage>
</organism>
<dbReference type="SUPFAM" id="SSF54001">
    <property type="entry name" value="Cysteine proteinases"/>
    <property type="match status" value="1"/>
</dbReference>
<keyword evidence="3" id="KW-0378">Hydrolase</keyword>
<evidence type="ECO:0000259" key="4">
    <source>
        <dbReference type="PROSITE" id="PS50600"/>
    </source>
</evidence>
<feature type="domain" description="Ubiquitin-like protease family profile" evidence="4">
    <location>
        <begin position="1"/>
        <end position="130"/>
    </location>
</feature>
<dbReference type="PANTHER" id="PTHR31470:SF46">
    <property type="entry name" value="ULP1 PROTEASE FAMILY, C-TERMINAL CATALYTIC DOMAIN CONTAINING PROTEIN"/>
    <property type="match status" value="1"/>
</dbReference>
<dbReference type="PANTHER" id="PTHR31470">
    <property type="entry name" value="CYSTEINE PROTEINASES SUPERFAMILY PROTEIN-RELATED-RELATED"/>
    <property type="match status" value="1"/>
</dbReference>
<dbReference type="RefSeq" id="XP_015075311.1">
    <property type="nucleotide sequence ID" value="XM_015219825.1"/>
</dbReference>
<evidence type="ECO:0000313" key="6">
    <source>
        <dbReference type="RefSeq" id="XP_015075311.1"/>
    </source>
</evidence>
<sequence>MKGFGIPCGLPWHLADDVYVPVNSNGKFHWVLTVVALKERCIKVYDFMSSHRSNRKLFFEIQKMDTMLPKYLELCGFFEQNERTNWSVLKCYQGKNKSHPFEVSHVTGIAQQESSSLDCGIFVAAYAEFLSDELEVPSCGISVDTLRLRYASLLWNYGIVKAQNGYVSNNEDPEMRRTKKKKRS</sequence>
<comment type="similarity">
    <text evidence="1">Belongs to the peptidase C48 family.</text>
</comment>
<dbReference type="InterPro" id="IPR003653">
    <property type="entry name" value="Peptidase_C48_C"/>
</dbReference>
<dbReference type="InterPro" id="IPR038765">
    <property type="entry name" value="Papain-like_cys_pep_sf"/>
</dbReference>
<keyword evidence="2" id="KW-0645">Protease</keyword>
<gene>
    <name evidence="6" type="primary">LOC107019286</name>
</gene>
<keyword evidence="5" id="KW-1185">Reference proteome</keyword>
<evidence type="ECO:0000313" key="5">
    <source>
        <dbReference type="Proteomes" id="UP000694930"/>
    </source>
</evidence>
<reference evidence="6" key="2">
    <citation type="submission" date="2025-08" db="UniProtKB">
        <authorList>
            <consortium name="RefSeq"/>
        </authorList>
    </citation>
    <scope>IDENTIFICATION</scope>
</reference>
<dbReference type="Gene3D" id="3.40.395.10">
    <property type="entry name" value="Adenoviral Proteinase, Chain A"/>
    <property type="match status" value="1"/>
</dbReference>
<dbReference type="Pfam" id="PF02902">
    <property type="entry name" value="Peptidase_C48"/>
    <property type="match status" value="1"/>
</dbReference>